<organism evidence="2 3">
    <name type="scientific">Aeromonas media</name>
    <dbReference type="NCBI Taxonomy" id="651"/>
    <lineage>
        <taxon>Bacteria</taxon>
        <taxon>Pseudomonadati</taxon>
        <taxon>Pseudomonadota</taxon>
        <taxon>Gammaproteobacteria</taxon>
        <taxon>Aeromonadales</taxon>
        <taxon>Aeromonadaceae</taxon>
        <taxon>Aeromonas</taxon>
    </lineage>
</organism>
<evidence type="ECO:0000313" key="3">
    <source>
        <dbReference type="Proteomes" id="UP000502657"/>
    </source>
</evidence>
<dbReference type="Proteomes" id="UP000502657">
    <property type="component" value="Plasmid pAeme5"/>
</dbReference>
<reference evidence="2 3" key="1">
    <citation type="submission" date="2019-03" db="EMBL/GenBank/DDBJ databases">
        <title>Novel transposon Tn6433 accelerates the dissemination of tet(E) in Aeromonas from aerobic biofilm under oxytetracycline stress.</title>
        <authorList>
            <person name="Shi Y."/>
            <person name="Tian Z."/>
            <person name="Zhang Y."/>
            <person name="Zhang H."/>
            <person name="Yang M."/>
        </authorList>
    </citation>
    <scope>NUCLEOTIDE SEQUENCE [LARGE SCALE GENOMIC DNA]</scope>
    <source>
        <strain evidence="2 3">R50-22</strain>
        <plasmid evidence="3">paeme5</plasmid>
    </source>
</reference>
<name>A0ABX6NZL9_AERME</name>
<geneLocation type="plasmid" evidence="3">
    <name>paeme5</name>
</geneLocation>
<dbReference type="EMBL" id="CP038449">
    <property type="protein sequence ID" value="QJT41243.1"/>
    <property type="molecule type" value="Genomic_DNA"/>
</dbReference>
<evidence type="ECO:0000256" key="1">
    <source>
        <dbReference type="SAM" id="MobiDB-lite"/>
    </source>
</evidence>
<feature type="region of interest" description="Disordered" evidence="1">
    <location>
        <begin position="83"/>
        <end position="119"/>
    </location>
</feature>
<dbReference type="RefSeq" id="WP_171270033.1">
    <property type="nucleotide sequence ID" value="NZ_CP038446.1"/>
</dbReference>
<keyword evidence="2" id="KW-0614">Plasmid</keyword>
<evidence type="ECO:0000313" key="2">
    <source>
        <dbReference type="EMBL" id="QJT41243.1"/>
    </source>
</evidence>
<protein>
    <submittedName>
        <fullName evidence="2">Uncharacterized protein</fullName>
    </submittedName>
</protein>
<proteinExistence type="predicted"/>
<gene>
    <name evidence="2" type="ORF">E4188_22350</name>
</gene>
<keyword evidence="3" id="KW-1185">Reference proteome</keyword>
<accession>A0ABX6NZL9</accession>
<feature type="compositionally biased region" description="Basic and acidic residues" evidence="1">
    <location>
        <begin position="110"/>
        <end position="119"/>
    </location>
</feature>
<sequence>MSKSKYSPTESRIQLKAPDDVVSRLLDAKLGTKLRKALSGSSGSMEISPALERIINDESKAKRVTILLQVLFGALDNMEAGLLPADQETPTEPKKTVVKPAAAPSSSGKPKPDMKDFNT</sequence>